<gene>
    <name evidence="1" type="ORF">JETT_1853</name>
</gene>
<protein>
    <submittedName>
        <fullName evidence="1">Uncharacterized protein</fullName>
    </submittedName>
</protein>
<comment type="caution">
    <text evidence="1">The sequence shown here is derived from an EMBL/GenBank/DDBJ whole genome shotgun (WGS) entry which is preliminary data.</text>
</comment>
<evidence type="ECO:0000313" key="2">
    <source>
        <dbReference type="Proteomes" id="UP000319783"/>
    </source>
</evidence>
<dbReference type="Proteomes" id="UP000319783">
    <property type="component" value="Unassembled WGS sequence"/>
</dbReference>
<sequence>MLGSREVETKNDWKALWLWEVFYFPRFSTFSKVERLREVVFLPKLQEFI</sequence>
<reference evidence="1 2" key="1">
    <citation type="submission" date="2019-04" db="EMBL/GenBank/DDBJ databases">
        <title>Genome of a novel bacterium Candidatus Jettenia ecosi reconstructed from metagenome of an anammox bioreactor.</title>
        <authorList>
            <person name="Mardanov A.V."/>
            <person name="Beletsky A.V."/>
            <person name="Ravin N.V."/>
            <person name="Botchkova E.A."/>
            <person name="Litti Y.V."/>
            <person name="Nozhevnikova A.N."/>
        </authorList>
    </citation>
    <scope>NUCLEOTIDE SEQUENCE [LARGE SCALE GENOMIC DNA]</scope>
    <source>
        <strain evidence="1">J2</strain>
    </source>
</reference>
<organism evidence="1 2">
    <name type="scientific">Candidatus Jettenia ecosi</name>
    <dbReference type="NCBI Taxonomy" id="2494326"/>
    <lineage>
        <taxon>Bacteria</taxon>
        <taxon>Pseudomonadati</taxon>
        <taxon>Planctomycetota</taxon>
        <taxon>Candidatus Brocadiia</taxon>
        <taxon>Candidatus Brocadiales</taxon>
        <taxon>Candidatus Brocadiaceae</taxon>
        <taxon>Candidatus Jettenia</taxon>
    </lineage>
</organism>
<evidence type="ECO:0000313" key="1">
    <source>
        <dbReference type="EMBL" id="TLD41912.1"/>
    </source>
</evidence>
<dbReference type="EMBL" id="SULG01000033">
    <property type="protein sequence ID" value="TLD41912.1"/>
    <property type="molecule type" value="Genomic_DNA"/>
</dbReference>
<name>A0A533QB68_9BACT</name>
<proteinExistence type="predicted"/>
<accession>A0A533QB68</accession>
<dbReference type="AlphaFoldDB" id="A0A533QB68"/>